<protein>
    <submittedName>
        <fullName evidence="2">Secreted protein</fullName>
    </submittedName>
</protein>
<evidence type="ECO:0000313" key="2">
    <source>
        <dbReference type="WBParaSite" id="Hba_03618"/>
    </source>
</evidence>
<dbReference type="Proteomes" id="UP000095283">
    <property type="component" value="Unplaced"/>
</dbReference>
<proteinExistence type="predicted"/>
<keyword evidence="1" id="KW-1185">Reference proteome</keyword>
<sequence>MQHSMPLSVICFSLFYDLNTTNRNIERKSNYAEFIIRNHFKKNRKIFSNSKIKLNEQKYTVASCRKEHILCRRNTTFSSNYLSQVSLELTCVY</sequence>
<organism evidence="1 2">
    <name type="scientific">Heterorhabditis bacteriophora</name>
    <name type="common">Entomopathogenic nematode worm</name>
    <dbReference type="NCBI Taxonomy" id="37862"/>
    <lineage>
        <taxon>Eukaryota</taxon>
        <taxon>Metazoa</taxon>
        <taxon>Ecdysozoa</taxon>
        <taxon>Nematoda</taxon>
        <taxon>Chromadorea</taxon>
        <taxon>Rhabditida</taxon>
        <taxon>Rhabditina</taxon>
        <taxon>Rhabditomorpha</taxon>
        <taxon>Strongyloidea</taxon>
        <taxon>Heterorhabditidae</taxon>
        <taxon>Heterorhabditis</taxon>
    </lineage>
</organism>
<evidence type="ECO:0000313" key="1">
    <source>
        <dbReference type="Proteomes" id="UP000095283"/>
    </source>
</evidence>
<dbReference type="WBParaSite" id="Hba_03618">
    <property type="protein sequence ID" value="Hba_03618"/>
    <property type="gene ID" value="Hba_03618"/>
</dbReference>
<dbReference type="AlphaFoldDB" id="A0A1I7WFC5"/>
<reference evidence="2" key="1">
    <citation type="submission" date="2016-11" db="UniProtKB">
        <authorList>
            <consortium name="WormBaseParasite"/>
        </authorList>
    </citation>
    <scope>IDENTIFICATION</scope>
</reference>
<name>A0A1I7WFC5_HETBA</name>
<accession>A0A1I7WFC5</accession>